<dbReference type="InterPro" id="IPR013783">
    <property type="entry name" value="Ig-like_fold"/>
</dbReference>
<organism evidence="2 3">
    <name type="scientific">Candidatus Cryptobacteroides merdipullorum</name>
    <dbReference type="NCBI Taxonomy" id="2840771"/>
    <lineage>
        <taxon>Bacteria</taxon>
        <taxon>Pseudomonadati</taxon>
        <taxon>Bacteroidota</taxon>
        <taxon>Bacteroidia</taxon>
        <taxon>Bacteroidales</taxon>
        <taxon>Candidatus Cryptobacteroides</taxon>
    </lineage>
</organism>
<feature type="domain" description="BACON" evidence="1">
    <location>
        <begin position="153"/>
        <end position="198"/>
    </location>
</feature>
<dbReference type="EMBL" id="DVLC01000113">
    <property type="protein sequence ID" value="HIT47406.1"/>
    <property type="molecule type" value="Genomic_DNA"/>
</dbReference>
<name>A0A9D1GP02_9BACT</name>
<comment type="caution">
    <text evidence="2">The sequence shown here is derived from an EMBL/GenBank/DDBJ whole genome shotgun (WGS) entry which is preliminary data.</text>
</comment>
<gene>
    <name evidence="2" type="ORF">IAC35_06075</name>
</gene>
<feature type="non-terminal residue" evidence="2">
    <location>
        <position position="1"/>
    </location>
</feature>
<dbReference type="Gene3D" id="2.60.40.10">
    <property type="entry name" value="Immunoglobulins"/>
    <property type="match status" value="1"/>
</dbReference>
<dbReference type="Pfam" id="PF13004">
    <property type="entry name" value="BACON"/>
    <property type="match status" value="2"/>
</dbReference>
<evidence type="ECO:0000313" key="2">
    <source>
        <dbReference type="EMBL" id="HIT47406.1"/>
    </source>
</evidence>
<protein>
    <recommendedName>
        <fullName evidence="1">BACON domain-containing protein</fullName>
    </recommendedName>
</protein>
<dbReference type="InterPro" id="IPR024361">
    <property type="entry name" value="BACON"/>
</dbReference>
<evidence type="ECO:0000259" key="1">
    <source>
        <dbReference type="Pfam" id="PF13004"/>
    </source>
</evidence>
<feature type="domain" description="BACON" evidence="1">
    <location>
        <begin position="61"/>
        <end position="109"/>
    </location>
</feature>
<reference evidence="2" key="1">
    <citation type="submission" date="2020-10" db="EMBL/GenBank/DDBJ databases">
        <authorList>
            <person name="Gilroy R."/>
        </authorList>
    </citation>
    <scope>NUCLEOTIDE SEQUENCE</scope>
    <source>
        <strain evidence="2">ChiHecec2B26-709</strain>
    </source>
</reference>
<evidence type="ECO:0000313" key="3">
    <source>
        <dbReference type="Proteomes" id="UP000886881"/>
    </source>
</evidence>
<sequence length="559" mass="58986">MAALFLVNGCQKPTMDPPYLTLVGESEFTIDANGGPGSVEYRVTNPVQGASVSLSTDPAEVDWVTGLAAASGAVTFNVEVNTAMEERSAKVILSYPQAASSVEFTIKQAAAGKPVIKLASTTVSVTSAGGSASLAYEVTNALDGVKLNVTNLPEWITGLEVGAEEITFNVGANTGEKRSAEVVVSYTNADNVSFTVNQFGGGDYEINPNWTVSYAGKGKTDDGYSDLIDVTVNSGSDGYLPAVLTAEELDQYGIGQYAEALVAYYQEMLDYYEQAGVPGMPTSWDDLLLTETVTNLAMGILNSSSQWYAIAVGVTNDGVPTGAYAISDIFTPEEIQASEAYNKWLGDWRIEDAEGVGFDITLSVLEPEISFNMSGWEPGIFQGADTPPVEVAFDSTTGNLVFVPSSNIGNYQITVTAEDGSRDVCTLGFYGSDNGEGYYWPNADIAEAVLSGDDAATVTGITFEAQDGMGGTEQVTMGSMCFILESIQTTSAYSATNPELIPQFPLTMTRAAASAGASAKSTGLKPVGMKFKPVDSYKVPFAKLCETGALNVRTARMVK</sequence>
<proteinExistence type="predicted"/>
<reference evidence="2" key="2">
    <citation type="journal article" date="2021" name="PeerJ">
        <title>Extensive microbial diversity within the chicken gut microbiome revealed by metagenomics and culture.</title>
        <authorList>
            <person name="Gilroy R."/>
            <person name="Ravi A."/>
            <person name="Getino M."/>
            <person name="Pursley I."/>
            <person name="Horton D.L."/>
            <person name="Alikhan N.F."/>
            <person name="Baker D."/>
            <person name="Gharbi K."/>
            <person name="Hall N."/>
            <person name="Watson M."/>
            <person name="Adriaenssens E.M."/>
            <person name="Foster-Nyarko E."/>
            <person name="Jarju S."/>
            <person name="Secka A."/>
            <person name="Antonio M."/>
            <person name="Oren A."/>
            <person name="Chaudhuri R.R."/>
            <person name="La Ragione R."/>
            <person name="Hildebrand F."/>
            <person name="Pallen M.J."/>
        </authorList>
    </citation>
    <scope>NUCLEOTIDE SEQUENCE</scope>
    <source>
        <strain evidence="2">ChiHecec2B26-709</strain>
    </source>
</reference>
<dbReference type="Proteomes" id="UP000886881">
    <property type="component" value="Unassembled WGS sequence"/>
</dbReference>
<accession>A0A9D1GP02</accession>
<dbReference type="AlphaFoldDB" id="A0A9D1GP02"/>